<keyword evidence="1" id="KW-0472">Membrane</keyword>
<feature type="transmembrane region" description="Helical" evidence="1">
    <location>
        <begin position="83"/>
        <end position="101"/>
    </location>
</feature>
<feature type="transmembrane region" description="Helical" evidence="1">
    <location>
        <begin position="195"/>
        <end position="218"/>
    </location>
</feature>
<keyword evidence="1" id="KW-1133">Transmembrane helix</keyword>
<dbReference type="EMBL" id="ONZI01000003">
    <property type="protein sequence ID" value="SPJ34462.1"/>
    <property type="molecule type" value="Genomic_DNA"/>
</dbReference>
<dbReference type="OrthoDB" id="6401357at2"/>
<evidence type="ECO:0000259" key="2">
    <source>
        <dbReference type="Pfam" id="PF18160"/>
    </source>
</evidence>
<dbReference type="Proteomes" id="UP000244934">
    <property type="component" value="Unassembled WGS sequence"/>
</dbReference>
<evidence type="ECO:0000313" key="4">
    <source>
        <dbReference type="Proteomes" id="UP000244934"/>
    </source>
</evidence>
<sequence>MGYCKTFLKWLFCLKERERTVKTAAEKLQMSMRVTAKCRYNAAVRLQRQGAFAFFTTTSLSLGLIFIPLIQSAGVSLSFTPDVLNMMQVFLAVSVLVYSVVIGTSRFEVRAETLTECGDKLKELIRSIDKDKETKIVFSNDDLAAYQERYSDIVTDTENHIRSDYGLATLEMNRDYFFCGLPKFKIFLQANIQRGFPFIVPIFLLSIEVVFITDMIGITKVLTKYL</sequence>
<name>A0A2R8CNQ6_9GAMM</name>
<proteinExistence type="predicted"/>
<feature type="domain" description="SMODS and SLOG-associating 2TM effector" evidence="2">
    <location>
        <begin position="22"/>
        <end position="178"/>
    </location>
</feature>
<organism evidence="3 4">
    <name type="scientific">Kushneria phyllosphaerae</name>
    <dbReference type="NCBI Taxonomy" id="2100822"/>
    <lineage>
        <taxon>Bacteria</taxon>
        <taxon>Pseudomonadati</taxon>
        <taxon>Pseudomonadota</taxon>
        <taxon>Gammaproteobacteria</taxon>
        <taxon>Oceanospirillales</taxon>
        <taxon>Halomonadaceae</taxon>
        <taxon>Kushneria</taxon>
    </lineage>
</organism>
<keyword evidence="1" id="KW-0812">Transmembrane</keyword>
<feature type="transmembrane region" description="Helical" evidence="1">
    <location>
        <begin position="51"/>
        <end position="71"/>
    </location>
</feature>
<protein>
    <recommendedName>
        <fullName evidence="2">SMODS and SLOG-associating 2TM effector domain-containing protein</fullName>
    </recommendedName>
</protein>
<gene>
    <name evidence="3" type="ORF">KSP9073_02496</name>
</gene>
<dbReference type="NCBIfam" id="NF033631">
    <property type="entry name" value="SLATT_5"/>
    <property type="match status" value="1"/>
</dbReference>
<dbReference type="InterPro" id="IPR041115">
    <property type="entry name" value="SLATT_5"/>
</dbReference>
<dbReference type="Pfam" id="PF18160">
    <property type="entry name" value="SLATT_5"/>
    <property type="match status" value="1"/>
</dbReference>
<accession>A0A2R8CNQ6</accession>
<evidence type="ECO:0000313" key="3">
    <source>
        <dbReference type="EMBL" id="SPJ34462.1"/>
    </source>
</evidence>
<reference evidence="4" key="1">
    <citation type="submission" date="2018-03" db="EMBL/GenBank/DDBJ databases">
        <authorList>
            <person name="Navarro De La Torre S."/>
        </authorList>
    </citation>
    <scope>NUCLEOTIDE SEQUENCE [LARGE SCALE GENOMIC DNA]</scope>
    <source>
        <strain evidence="4">EAod3</strain>
    </source>
</reference>
<evidence type="ECO:0000256" key="1">
    <source>
        <dbReference type="SAM" id="Phobius"/>
    </source>
</evidence>
<dbReference type="AlphaFoldDB" id="A0A2R8CNQ6"/>
<keyword evidence="4" id="KW-1185">Reference proteome</keyword>